<evidence type="ECO:0000256" key="6">
    <source>
        <dbReference type="ARBA" id="ARBA00023264"/>
    </source>
</evidence>
<feature type="binding site" evidence="7">
    <location>
        <position position="240"/>
    </location>
    <ligand>
        <name>sn-glycerol 3-phosphate</name>
        <dbReference type="ChEBI" id="CHEBI:57597"/>
    </ligand>
</feature>
<dbReference type="PANTHER" id="PTHR11728">
    <property type="entry name" value="GLYCEROL-3-PHOSPHATE DEHYDROGENASE"/>
    <property type="match status" value="1"/>
</dbReference>
<dbReference type="NCBIfam" id="NF000942">
    <property type="entry name" value="PRK00094.1-4"/>
    <property type="match status" value="1"/>
</dbReference>
<keyword evidence="16" id="KW-1185">Reference proteome</keyword>
<feature type="binding site" evidence="10">
    <location>
        <position position="126"/>
    </location>
    <ligand>
        <name>NAD(+)</name>
        <dbReference type="ChEBI" id="CHEBI:57540"/>
    </ligand>
</feature>
<evidence type="ECO:0000256" key="10">
    <source>
        <dbReference type="PIRSR" id="PIRSR000114-3"/>
    </source>
</evidence>
<dbReference type="SUPFAM" id="SSF48179">
    <property type="entry name" value="6-phosphogluconate dehydrogenase C-terminal domain-like"/>
    <property type="match status" value="1"/>
</dbReference>
<comment type="catalytic activity">
    <reaction evidence="7 12">
        <text>sn-glycerol 3-phosphate + NADP(+) = dihydroxyacetone phosphate + NADPH + H(+)</text>
        <dbReference type="Rhea" id="RHEA:11096"/>
        <dbReference type="ChEBI" id="CHEBI:15378"/>
        <dbReference type="ChEBI" id="CHEBI:57597"/>
        <dbReference type="ChEBI" id="CHEBI:57642"/>
        <dbReference type="ChEBI" id="CHEBI:57783"/>
        <dbReference type="ChEBI" id="CHEBI:58349"/>
        <dbReference type="EC" id="1.1.1.94"/>
    </reaction>
</comment>
<dbReference type="GO" id="GO:0005975">
    <property type="term" value="P:carbohydrate metabolic process"/>
    <property type="evidence" value="ECO:0007669"/>
    <property type="project" value="InterPro"/>
</dbReference>
<evidence type="ECO:0000256" key="1">
    <source>
        <dbReference type="ARBA" id="ARBA00011009"/>
    </source>
</evidence>
<evidence type="ECO:0000256" key="11">
    <source>
        <dbReference type="RuleBase" id="RU000437"/>
    </source>
</evidence>
<evidence type="ECO:0000259" key="14">
    <source>
        <dbReference type="Pfam" id="PF07479"/>
    </source>
</evidence>
<dbReference type="GO" id="GO:0051287">
    <property type="term" value="F:NAD binding"/>
    <property type="evidence" value="ECO:0007669"/>
    <property type="project" value="InterPro"/>
</dbReference>
<feature type="binding site" evidence="7">
    <location>
        <position position="242"/>
    </location>
    <ligand>
        <name>sn-glycerol 3-phosphate</name>
        <dbReference type="ChEBI" id="CHEBI:57597"/>
    </ligand>
</feature>
<keyword evidence="7" id="KW-0547">Nucleotide-binding</keyword>
<evidence type="ECO:0000256" key="7">
    <source>
        <dbReference type="HAMAP-Rule" id="MF_00394"/>
    </source>
</evidence>
<keyword evidence="5 7" id="KW-0594">Phospholipid biosynthesis</keyword>
<dbReference type="Gene3D" id="1.10.1040.10">
    <property type="entry name" value="N-(1-d-carboxylethyl)-l-norvaline Dehydrogenase, domain 2"/>
    <property type="match status" value="1"/>
</dbReference>
<dbReference type="GO" id="GO:0047952">
    <property type="term" value="F:glycerol-3-phosphate dehydrogenase [NAD(P)+] activity"/>
    <property type="evidence" value="ECO:0007669"/>
    <property type="project" value="UniProtKB-UniRule"/>
</dbReference>
<protein>
    <recommendedName>
        <fullName evidence="7">Glycerol-3-phosphate dehydrogenase [NAD(P)+]</fullName>
        <ecNumber evidence="7">1.1.1.94</ecNumber>
    </recommendedName>
    <alternativeName>
        <fullName evidence="7">NAD(P)(+)-dependent glycerol-3-phosphate dehydrogenase</fullName>
    </alternativeName>
    <alternativeName>
        <fullName evidence="7">NAD(P)H-dependent dihydroxyacetone-phosphate reductase</fullName>
    </alternativeName>
</protein>
<keyword evidence="7" id="KW-0521">NADP</keyword>
<evidence type="ECO:0000256" key="4">
    <source>
        <dbReference type="ARBA" id="ARBA00023098"/>
    </source>
</evidence>
<evidence type="ECO:0000256" key="12">
    <source>
        <dbReference type="RuleBase" id="RU000439"/>
    </source>
</evidence>
<dbReference type="GO" id="GO:0005829">
    <property type="term" value="C:cytosol"/>
    <property type="evidence" value="ECO:0007669"/>
    <property type="project" value="TreeGrafter"/>
</dbReference>
<dbReference type="InterPro" id="IPR011128">
    <property type="entry name" value="G3P_DH_NAD-dep_N"/>
</dbReference>
<feature type="domain" description="Glycerol-3-phosphate dehydrogenase NAD-dependent N-terminal" evidence="13">
    <location>
        <begin position="2"/>
        <end position="145"/>
    </location>
</feature>
<proteinExistence type="inferred from homology"/>
<dbReference type="InterPro" id="IPR013328">
    <property type="entry name" value="6PGD_dom2"/>
</dbReference>
<dbReference type="Gene3D" id="3.40.50.720">
    <property type="entry name" value="NAD(P)-binding Rossmann-like Domain"/>
    <property type="match status" value="1"/>
</dbReference>
<dbReference type="PROSITE" id="PS00957">
    <property type="entry name" value="NAD_G3PDH"/>
    <property type="match status" value="1"/>
</dbReference>
<feature type="binding site" evidence="7">
    <location>
        <position position="261"/>
    </location>
    <ligand>
        <name>NADPH</name>
        <dbReference type="ChEBI" id="CHEBI:57783"/>
    </ligand>
</feature>
<dbReference type="EMBL" id="CP076361">
    <property type="protein sequence ID" value="QWK89099.1"/>
    <property type="molecule type" value="Genomic_DNA"/>
</dbReference>
<feature type="binding site" evidence="7">
    <location>
        <position position="262"/>
    </location>
    <ligand>
        <name>NADPH</name>
        <dbReference type="ChEBI" id="CHEBI:57783"/>
    </ligand>
</feature>
<comment type="similarity">
    <text evidence="1 7 11">Belongs to the NAD-dependent glycerol-3-phosphate dehydrogenase family.</text>
</comment>
<keyword evidence="4 7" id="KW-0443">Lipid metabolism</keyword>
<feature type="binding site" evidence="9">
    <location>
        <position position="94"/>
    </location>
    <ligand>
        <name>substrate</name>
    </ligand>
</feature>
<dbReference type="KEGG" id="gfu:KM031_09425"/>
<dbReference type="PIRSF" id="PIRSF000114">
    <property type="entry name" value="Glycerol-3-P_dh"/>
    <property type="match status" value="1"/>
</dbReference>
<dbReference type="GO" id="GO:0046167">
    <property type="term" value="P:glycerol-3-phosphate biosynthetic process"/>
    <property type="evidence" value="ECO:0007669"/>
    <property type="project" value="UniProtKB-UniRule"/>
</dbReference>
<keyword evidence="2 7" id="KW-0444">Lipid biosynthesis</keyword>
<feature type="binding site" evidence="7">
    <location>
        <position position="177"/>
    </location>
    <ligand>
        <name>sn-glycerol 3-phosphate</name>
        <dbReference type="ChEBI" id="CHEBI:57597"/>
    </ligand>
</feature>
<comment type="catalytic activity">
    <reaction evidence="7">
        <text>sn-glycerol 3-phosphate + NAD(+) = dihydroxyacetone phosphate + NADH + H(+)</text>
        <dbReference type="Rhea" id="RHEA:11092"/>
        <dbReference type="ChEBI" id="CHEBI:15378"/>
        <dbReference type="ChEBI" id="CHEBI:57540"/>
        <dbReference type="ChEBI" id="CHEBI:57597"/>
        <dbReference type="ChEBI" id="CHEBI:57642"/>
        <dbReference type="ChEBI" id="CHEBI:57945"/>
        <dbReference type="EC" id="1.1.1.94"/>
    </reaction>
</comment>
<feature type="domain" description="Glycerol-3-phosphate dehydrogenase NAD-dependent C-terminal" evidence="14">
    <location>
        <begin position="166"/>
        <end position="301"/>
    </location>
</feature>
<feature type="binding site" evidence="7">
    <location>
        <position position="241"/>
    </location>
    <ligand>
        <name>NADPH</name>
        <dbReference type="ChEBI" id="CHEBI:57783"/>
    </ligand>
</feature>
<feature type="binding site" evidence="7">
    <location>
        <position position="241"/>
    </location>
    <ligand>
        <name>sn-glycerol 3-phosphate</name>
        <dbReference type="ChEBI" id="CHEBI:57597"/>
    </ligand>
</feature>
<evidence type="ECO:0000256" key="8">
    <source>
        <dbReference type="PIRSR" id="PIRSR000114-1"/>
    </source>
</evidence>
<feature type="binding site" evidence="7">
    <location>
        <position position="230"/>
    </location>
    <ligand>
        <name>sn-glycerol 3-phosphate</name>
        <dbReference type="ChEBI" id="CHEBI:57597"/>
    </ligand>
</feature>
<evidence type="ECO:0000313" key="16">
    <source>
        <dbReference type="Proteomes" id="UP000679352"/>
    </source>
</evidence>
<reference evidence="15" key="1">
    <citation type="submission" date="2021-06" db="EMBL/GenBank/DDBJ databases">
        <title>Direct submission.</title>
        <authorList>
            <person name="Lee C.-S."/>
            <person name="Jin L."/>
        </authorList>
    </citation>
    <scope>NUCLEOTIDE SEQUENCE</scope>
    <source>
        <strain evidence="15">Con5</strain>
    </source>
</reference>
<evidence type="ECO:0000256" key="5">
    <source>
        <dbReference type="ARBA" id="ARBA00023209"/>
    </source>
</evidence>
<feature type="binding site" evidence="9">
    <location>
        <begin position="241"/>
        <end position="242"/>
    </location>
    <ligand>
        <name>substrate</name>
    </ligand>
</feature>
<dbReference type="Pfam" id="PF01210">
    <property type="entry name" value="NAD_Gly3P_dh_N"/>
    <property type="match status" value="1"/>
</dbReference>
<keyword evidence="7" id="KW-0963">Cytoplasm</keyword>
<comment type="caution">
    <text evidence="7">Lacks conserved residue(s) required for the propagation of feature annotation.</text>
</comment>
<dbReference type="Proteomes" id="UP000679352">
    <property type="component" value="Chromosome"/>
</dbReference>
<feature type="binding site" evidence="7">
    <location>
        <position position="124"/>
    </location>
    <ligand>
        <name>sn-glycerol 3-phosphate</name>
        <dbReference type="ChEBI" id="CHEBI:57597"/>
    </ligand>
</feature>
<dbReference type="AlphaFoldDB" id="A0A975P3Q1"/>
<feature type="binding site" evidence="10">
    <location>
        <position position="241"/>
    </location>
    <ligand>
        <name>NAD(+)</name>
        <dbReference type="ChEBI" id="CHEBI:57540"/>
    </ligand>
</feature>
<comment type="function">
    <text evidence="7">Catalyzes the reduction of the glycolytic intermediate dihydroxyacetone phosphate (DHAP) to sn-glycerol 3-phosphate (G3P), the key precursor for phospholipid synthesis.</text>
</comment>
<feature type="binding site" evidence="7">
    <location>
        <position position="122"/>
    </location>
    <ligand>
        <name>sn-glycerol 3-phosphate</name>
        <dbReference type="ChEBI" id="CHEBI:57597"/>
    </ligand>
</feature>
<evidence type="ECO:0000313" key="15">
    <source>
        <dbReference type="EMBL" id="QWK89099.1"/>
    </source>
</evidence>
<evidence type="ECO:0000256" key="3">
    <source>
        <dbReference type="ARBA" id="ARBA00023002"/>
    </source>
</evidence>
<dbReference type="HAMAP" id="MF_00394">
    <property type="entry name" value="NAD_Glyc3P_dehydrog"/>
    <property type="match status" value="1"/>
</dbReference>
<dbReference type="PANTHER" id="PTHR11728:SF1">
    <property type="entry name" value="GLYCEROL-3-PHOSPHATE DEHYDROGENASE [NAD(+)] 2, CHLOROPLASTIC"/>
    <property type="match status" value="1"/>
</dbReference>
<sequence>MKIAILGAGAFGGALAVALGRERPVTLWGRGLEGRQIARLPGITLPEAVSVTPDLAAIAPADAVLLALPMQALSAFSADHATLLRGKALVACCKGVDLRTGLGPVELLAQLEGGRAPAVLTGPSFAADIARGLPTALTLACTDETLGAQLQHALSTPVLRLYRSTDVIGAELGGALKNIVAIAAGVVIGAGLGDSARAALMTRGYAEMQRFALARGARPETLAGLSGFGDLVLTCTSQLSRNFRFGQALGAATPFDASQTVEGVATAKAVAQIAAKDGIDMPISTMVAALVDGTVTLGAAIQSLLTRPLKQE</sequence>
<feature type="binding site" evidence="10">
    <location>
        <begin position="7"/>
        <end position="12"/>
    </location>
    <ligand>
        <name>NAD(+)</name>
        <dbReference type="ChEBI" id="CHEBI:57540"/>
    </ligand>
</feature>
<keyword evidence="7 10" id="KW-0520">NAD</keyword>
<dbReference type="SUPFAM" id="SSF51735">
    <property type="entry name" value="NAD(P)-binding Rossmann-fold domains"/>
    <property type="match status" value="1"/>
</dbReference>
<dbReference type="RefSeq" id="WP_215505888.1">
    <property type="nucleotide sequence ID" value="NZ_CP076361.1"/>
</dbReference>
<keyword evidence="6 7" id="KW-1208">Phospholipid metabolism</keyword>
<evidence type="ECO:0000256" key="2">
    <source>
        <dbReference type="ARBA" id="ARBA00022516"/>
    </source>
</evidence>
<dbReference type="Pfam" id="PF07479">
    <property type="entry name" value="NAD_Gly3P_dh_C"/>
    <property type="match status" value="1"/>
</dbReference>
<dbReference type="InterPro" id="IPR006109">
    <property type="entry name" value="G3P_DH_NAD-dep_C"/>
</dbReference>
<dbReference type="InterPro" id="IPR006168">
    <property type="entry name" value="G3P_DH_NAD-dep"/>
</dbReference>
<accession>A0A975P3Q1</accession>
<dbReference type="GO" id="GO:0046168">
    <property type="term" value="P:glycerol-3-phosphate catabolic process"/>
    <property type="evidence" value="ECO:0007669"/>
    <property type="project" value="InterPro"/>
</dbReference>
<evidence type="ECO:0000256" key="9">
    <source>
        <dbReference type="PIRSR" id="PIRSR000114-2"/>
    </source>
</evidence>
<feature type="binding site" evidence="7">
    <location>
        <position position="126"/>
    </location>
    <ligand>
        <name>NADPH</name>
        <dbReference type="ChEBI" id="CHEBI:57783"/>
    </ligand>
</feature>
<evidence type="ECO:0000259" key="13">
    <source>
        <dbReference type="Pfam" id="PF01210"/>
    </source>
</evidence>
<dbReference type="InterPro" id="IPR036291">
    <property type="entry name" value="NAD(P)-bd_dom_sf"/>
</dbReference>
<dbReference type="InterPro" id="IPR008927">
    <property type="entry name" value="6-PGluconate_DH-like_C_sf"/>
</dbReference>
<feature type="binding site" evidence="7">
    <location>
        <position position="30"/>
    </location>
    <ligand>
        <name>NADPH</name>
        <dbReference type="ChEBI" id="CHEBI:57783"/>
    </ligand>
</feature>
<feature type="binding site" evidence="7">
    <location>
        <position position="94"/>
    </location>
    <ligand>
        <name>NADPH</name>
        <dbReference type="ChEBI" id="CHEBI:57783"/>
    </ligand>
</feature>
<feature type="binding site" evidence="7">
    <location>
        <position position="11"/>
    </location>
    <ligand>
        <name>NADPH</name>
        <dbReference type="ChEBI" id="CHEBI:57783"/>
    </ligand>
</feature>
<comment type="pathway">
    <text evidence="7">Membrane lipid metabolism; glycerophospholipid metabolism.</text>
</comment>
<dbReference type="PRINTS" id="PR00077">
    <property type="entry name" value="GPDHDRGNASE"/>
</dbReference>
<dbReference type="NCBIfam" id="NF000940">
    <property type="entry name" value="PRK00094.1-2"/>
    <property type="match status" value="1"/>
</dbReference>
<feature type="active site" description="Proton acceptor" evidence="7 8">
    <location>
        <position position="177"/>
    </location>
</feature>
<keyword evidence="3 7" id="KW-0560">Oxidoreductase</keyword>
<dbReference type="GO" id="GO:0006650">
    <property type="term" value="P:glycerophospholipid metabolic process"/>
    <property type="evidence" value="ECO:0007669"/>
    <property type="project" value="UniProtKB-UniRule"/>
</dbReference>
<name>A0A975P3Q1_9RHOB</name>
<feature type="binding site" evidence="7">
    <location>
        <position position="94"/>
    </location>
    <ligand>
        <name>sn-glycerol 3-phosphate</name>
        <dbReference type="ChEBI" id="CHEBI:57597"/>
    </ligand>
</feature>
<dbReference type="GO" id="GO:0008654">
    <property type="term" value="P:phospholipid biosynthetic process"/>
    <property type="evidence" value="ECO:0007669"/>
    <property type="project" value="UniProtKB-KW"/>
</dbReference>
<comment type="subcellular location">
    <subcellularLocation>
        <location evidence="7">Cytoplasm</location>
    </subcellularLocation>
</comment>
<gene>
    <name evidence="7" type="primary">gpsA</name>
    <name evidence="15" type="ORF">KM031_09425</name>
</gene>
<organism evidence="15 16">
    <name type="scientific">Gemmobacter fulvus</name>
    <dbReference type="NCBI Taxonomy" id="2840474"/>
    <lineage>
        <taxon>Bacteria</taxon>
        <taxon>Pseudomonadati</taxon>
        <taxon>Pseudomonadota</taxon>
        <taxon>Alphaproteobacteria</taxon>
        <taxon>Rhodobacterales</taxon>
        <taxon>Paracoccaceae</taxon>
        <taxon>Gemmobacter</taxon>
    </lineage>
</organism>
<dbReference type="EC" id="1.1.1.94" evidence="7"/>